<name>A0A0C9WZW7_9AGAR</name>
<feature type="signal peptide" evidence="1">
    <location>
        <begin position="1"/>
        <end position="21"/>
    </location>
</feature>
<organism evidence="2 3">
    <name type="scientific">Laccaria amethystina LaAM-08-1</name>
    <dbReference type="NCBI Taxonomy" id="1095629"/>
    <lineage>
        <taxon>Eukaryota</taxon>
        <taxon>Fungi</taxon>
        <taxon>Dikarya</taxon>
        <taxon>Basidiomycota</taxon>
        <taxon>Agaricomycotina</taxon>
        <taxon>Agaricomycetes</taxon>
        <taxon>Agaricomycetidae</taxon>
        <taxon>Agaricales</taxon>
        <taxon>Agaricineae</taxon>
        <taxon>Hydnangiaceae</taxon>
        <taxon>Laccaria</taxon>
    </lineage>
</organism>
<evidence type="ECO:0000313" key="3">
    <source>
        <dbReference type="Proteomes" id="UP000054477"/>
    </source>
</evidence>
<dbReference type="EMBL" id="KN839096">
    <property type="protein sequence ID" value="KIJ90871.1"/>
    <property type="molecule type" value="Genomic_DNA"/>
</dbReference>
<gene>
    <name evidence="2" type="ORF">K443DRAFT_14883</name>
</gene>
<feature type="chain" id="PRO_5002205624" description="Secreted protein" evidence="1">
    <location>
        <begin position="22"/>
        <end position="82"/>
    </location>
</feature>
<evidence type="ECO:0000313" key="2">
    <source>
        <dbReference type="EMBL" id="KIJ90871.1"/>
    </source>
</evidence>
<reference evidence="2 3" key="1">
    <citation type="submission" date="2014-04" db="EMBL/GenBank/DDBJ databases">
        <authorList>
            <consortium name="DOE Joint Genome Institute"/>
            <person name="Kuo A."/>
            <person name="Kohler A."/>
            <person name="Nagy L.G."/>
            <person name="Floudas D."/>
            <person name="Copeland A."/>
            <person name="Barry K.W."/>
            <person name="Cichocki N."/>
            <person name="Veneault-Fourrey C."/>
            <person name="LaButti K."/>
            <person name="Lindquist E.A."/>
            <person name="Lipzen A."/>
            <person name="Lundell T."/>
            <person name="Morin E."/>
            <person name="Murat C."/>
            <person name="Sun H."/>
            <person name="Tunlid A."/>
            <person name="Henrissat B."/>
            <person name="Grigoriev I.V."/>
            <person name="Hibbett D.S."/>
            <person name="Martin F."/>
            <person name="Nordberg H.P."/>
            <person name="Cantor M.N."/>
            <person name="Hua S.X."/>
        </authorList>
    </citation>
    <scope>NUCLEOTIDE SEQUENCE [LARGE SCALE GENOMIC DNA]</scope>
    <source>
        <strain evidence="2 3">LaAM-08-1</strain>
    </source>
</reference>
<keyword evidence="1" id="KW-0732">Signal</keyword>
<evidence type="ECO:0000256" key="1">
    <source>
        <dbReference type="SAM" id="SignalP"/>
    </source>
</evidence>
<dbReference type="AlphaFoldDB" id="A0A0C9WZW7"/>
<protein>
    <recommendedName>
        <fullName evidence="4">Secreted protein</fullName>
    </recommendedName>
</protein>
<proteinExistence type="predicted"/>
<dbReference type="HOGENOM" id="CLU_2558646_0_0_1"/>
<sequence length="82" mass="8730">MGGGVLGCWVVVCGRGGAVSCVVWSPLNKNDERQHRCRSSFVSTSLSATWHWETPALRRVDVAGTRSLGDVALSCCGSHVRG</sequence>
<reference evidence="3" key="2">
    <citation type="submission" date="2015-01" db="EMBL/GenBank/DDBJ databases">
        <title>Evolutionary Origins and Diversification of the Mycorrhizal Mutualists.</title>
        <authorList>
            <consortium name="DOE Joint Genome Institute"/>
            <consortium name="Mycorrhizal Genomics Consortium"/>
            <person name="Kohler A."/>
            <person name="Kuo A."/>
            <person name="Nagy L.G."/>
            <person name="Floudas D."/>
            <person name="Copeland A."/>
            <person name="Barry K.W."/>
            <person name="Cichocki N."/>
            <person name="Veneault-Fourrey C."/>
            <person name="LaButti K."/>
            <person name="Lindquist E.A."/>
            <person name="Lipzen A."/>
            <person name="Lundell T."/>
            <person name="Morin E."/>
            <person name="Murat C."/>
            <person name="Riley R."/>
            <person name="Ohm R."/>
            <person name="Sun H."/>
            <person name="Tunlid A."/>
            <person name="Henrissat B."/>
            <person name="Grigoriev I.V."/>
            <person name="Hibbett D.S."/>
            <person name="Martin F."/>
        </authorList>
    </citation>
    <scope>NUCLEOTIDE SEQUENCE [LARGE SCALE GENOMIC DNA]</scope>
    <source>
        <strain evidence="3">LaAM-08-1</strain>
    </source>
</reference>
<dbReference type="Proteomes" id="UP000054477">
    <property type="component" value="Unassembled WGS sequence"/>
</dbReference>
<evidence type="ECO:0008006" key="4">
    <source>
        <dbReference type="Google" id="ProtNLM"/>
    </source>
</evidence>
<keyword evidence="3" id="KW-1185">Reference proteome</keyword>
<accession>A0A0C9WZW7</accession>